<dbReference type="InterPro" id="IPR005750">
    <property type="entry name" value="UDP_GlcNAc_COvinyl_MurA"/>
</dbReference>
<dbReference type="EC" id="2.5.1.7" evidence="12"/>
<evidence type="ECO:0000256" key="2">
    <source>
        <dbReference type="ARBA" id="ARBA00004752"/>
    </source>
</evidence>
<feature type="binding site" evidence="12">
    <location>
        <begin position="23"/>
        <end position="24"/>
    </location>
    <ligand>
        <name>phosphoenolpyruvate</name>
        <dbReference type="ChEBI" id="CHEBI:58702"/>
    </ligand>
</feature>
<dbReference type="InterPro" id="IPR013792">
    <property type="entry name" value="RNA3'P_cycl/enolpyr_Trfase_a/b"/>
</dbReference>
<keyword evidence="9 12" id="KW-0961">Cell wall biogenesis/degradation</keyword>
<comment type="catalytic activity">
    <reaction evidence="11 12">
        <text>phosphoenolpyruvate + UDP-N-acetyl-alpha-D-glucosamine = UDP-N-acetyl-3-O-(1-carboxyvinyl)-alpha-D-glucosamine + phosphate</text>
        <dbReference type="Rhea" id="RHEA:18681"/>
        <dbReference type="ChEBI" id="CHEBI:43474"/>
        <dbReference type="ChEBI" id="CHEBI:57705"/>
        <dbReference type="ChEBI" id="CHEBI:58702"/>
        <dbReference type="ChEBI" id="CHEBI:68483"/>
        <dbReference type="EC" id="2.5.1.7"/>
    </reaction>
</comment>
<evidence type="ECO:0000313" key="15">
    <source>
        <dbReference type="Proteomes" id="UP000008457"/>
    </source>
</evidence>
<evidence type="ECO:0000256" key="6">
    <source>
        <dbReference type="ARBA" id="ARBA00022960"/>
    </source>
</evidence>
<organism evidence="14 15">
    <name type="scientific">Mahella australiensis (strain DSM 15567 / CIP 107919 / 50-1 BON)</name>
    <dbReference type="NCBI Taxonomy" id="697281"/>
    <lineage>
        <taxon>Bacteria</taxon>
        <taxon>Bacillati</taxon>
        <taxon>Bacillota</taxon>
        <taxon>Clostridia</taxon>
        <taxon>Thermoanaerobacterales</taxon>
        <taxon>Thermoanaerobacterales Family IV. Incertae Sedis</taxon>
        <taxon>Mahella</taxon>
    </lineage>
</organism>
<feature type="modified residue" description="2-(S-cysteinyl)pyruvic acid O-phosphothioketal" evidence="12">
    <location>
        <position position="117"/>
    </location>
</feature>
<dbReference type="eggNOG" id="COG0766">
    <property type="taxonomic scope" value="Bacteria"/>
</dbReference>
<dbReference type="GO" id="GO:0019277">
    <property type="term" value="P:UDP-N-acetylgalactosamine biosynthetic process"/>
    <property type="evidence" value="ECO:0007669"/>
    <property type="project" value="InterPro"/>
</dbReference>
<dbReference type="GO" id="GO:0051301">
    <property type="term" value="P:cell division"/>
    <property type="evidence" value="ECO:0007669"/>
    <property type="project" value="UniProtKB-KW"/>
</dbReference>
<evidence type="ECO:0000256" key="7">
    <source>
        <dbReference type="ARBA" id="ARBA00022984"/>
    </source>
</evidence>
<name>F4A0R7_MAHA5</name>
<feature type="binding site" evidence="12">
    <location>
        <position position="327"/>
    </location>
    <ligand>
        <name>UDP-N-acetyl-alpha-D-glucosamine</name>
        <dbReference type="ChEBI" id="CHEBI:57705"/>
    </ligand>
</feature>
<keyword evidence="6 12" id="KW-0133">Cell shape</keyword>
<keyword evidence="15" id="KW-1185">Reference proteome</keyword>
<comment type="function">
    <text evidence="12">Cell wall formation. Adds enolpyruvyl to UDP-N-acetylglucosamine.</text>
</comment>
<dbReference type="KEGG" id="mas:Mahau_1782"/>
<dbReference type="NCBIfam" id="TIGR01072">
    <property type="entry name" value="murA"/>
    <property type="match status" value="1"/>
</dbReference>
<evidence type="ECO:0000256" key="4">
    <source>
        <dbReference type="ARBA" id="ARBA00022618"/>
    </source>
</evidence>
<feature type="binding site" evidence="12">
    <location>
        <position position="93"/>
    </location>
    <ligand>
        <name>UDP-N-acetyl-alpha-D-glucosamine</name>
        <dbReference type="ChEBI" id="CHEBI:57705"/>
    </ligand>
</feature>
<dbReference type="SUPFAM" id="SSF55205">
    <property type="entry name" value="EPT/RTPC-like"/>
    <property type="match status" value="1"/>
</dbReference>
<dbReference type="GO" id="GO:0005737">
    <property type="term" value="C:cytoplasm"/>
    <property type="evidence" value="ECO:0007669"/>
    <property type="project" value="UniProtKB-SubCell"/>
</dbReference>
<dbReference type="EMBL" id="CP002360">
    <property type="protein sequence ID" value="AEE96963.1"/>
    <property type="molecule type" value="Genomic_DNA"/>
</dbReference>
<feature type="active site" description="Proton donor" evidence="12">
    <location>
        <position position="117"/>
    </location>
</feature>
<keyword evidence="7 12" id="KW-0573">Peptidoglycan synthesis</keyword>
<dbReference type="InterPro" id="IPR001986">
    <property type="entry name" value="Enolpyruvate_Tfrase_dom"/>
</dbReference>
<evidence type="ECO:0000256" key="3">
    <source>
        <dbReference type="ARBA" id="ARBA00022490"/>
    </source>
</evidence>
<comment type="caution">
    <text evidence="12">Lacks conserved residue(s) required for the propagation of feature annotation.</text>
</comment>
<accession>F4A0R7</accession>
<dbReference type="GO" id="GO:0009252">
    <property type="term" value="P:peptidoglycan biosynthetic process"/>
    <property type="evidence" value="ECO:0007669"/>
    <property type="project" value="UniProtKB-UniRule"/>
</dbReference>
<protein>
    <recommendedName>
        <fullName evidence="12">UDP-N-acetylglucosamine 1-carboxyvinyltransferase</fullName>
        <ecNumber evidence="12">2.5.1.7</ecNumber>
    </recommendedName>
    <alternativeName>
        <fullName evidence="12">Enoylpyruvate transferase</fullName>
    </alternativeName>
    <alternativeName>
        <fullName evidence="12">UDP-N-acetylglucosamine enolpyruvyl transferase</fullName>
        <shortName evidence="12">EPT</shortName>
    </alternativeName>
</protein>
<keyword evidence="8 12" id="KW-0131">Cell cycle</keyword>
<keyword evidence="4 12" id="KW-0132">Cell division</keyword>
<dbReference type="GO" id="GO:0008360">
    <property type="term" value="P:regulation of cell shape"/>
    <property type="evidence" value="ECO:0007669"/>
    <property type="project" value="UniProtKB-KW"/>
</dbReference>
<evidence type="ECO:0000256" key="11">
    <source>
        <dbReference type="ARBA" id="ARBA00047527"/>
    </source>
</evidence>
<dbReference type="HOGENOM" id="CLU_027387_0_0_9"/>
<comment type="similarity">
    <text evidence="10 12">Belongs to the EPSP synthase family. MurA subfamily.</text>
</comment>
<evidence type="ECO:0000256" key="5">
    <source>
        <dbReference type="ARBA" id="ARBA00022679"/>
    </source>
</evidence>
<keyword evidence="12" id="KW-0670">Pyruvate</keyword>
<evidence type="ECO:0000256" key="1">
    <source>
        <dbReference type="ARBA" id="ARBA00004496"/>
    </source>
</evidence>
<feature type="domain" description="Enolpyruvate transferase" evidence="13">
    <location>
        <begin position="8"/>
        <end position="406"/>
    </location>
</feature>
<gene>
    <name evidence="12" type="primary">murA</name>
    <name evidence="14" type="ordered locus">Mahau_1782</name>
</gene>
<sequence>MEDAFVIHKSQPLKGRIKINGSKNAVLPIMAASLLSSGRSIIEGVPLLDDMRVMMKMLQHFGARLKLSGSVLYIDMGDLVSYQAPYELIKKMRASFLVMGPILARLGRVRISMPGGCAIGARPIDLHLKGLAAMGAEISNDKGFIEARARRLKGAKIYLDFPSVGATENIMMAATLADGCTVISNAAEEPEIVDLANFLNAMGACVTGAGTDTIKIEGVEELRGTRHCVIPDRIEACTFMVAAAITGGDVIIDNVISEHIMAVQAKLEEMGVQIIEQEDSIRVAGNPPYKPVDIKTLPYPGFPTDMQAQMISLLAVTPGTSIIVETVFENRFMHVNELRQMGANIKIDGNMAVIEGVQSLNGSEVKATDLRAGAALILAGLIAEGETVVTDIYHVDRGYMNLEDQLRELGADIERIKISHVKSAASII</sequence>
<feature type="binding site" evidence="12">
    <location>
        <begin position="122"/>
        <end position="126"/>
    </location>
    <ligand>
        <name>UDP-N-acetyl-alpha-D-glucosamine</name>
        <dbReference type="ChEBI" id="CHEBI:57705"/>
    </ligand>
</feature>
<dbReference type="AlphaFoldDB" id="F4A0R7"/>
<dbReference type="CDD" id="cd01555">
    <property type="entry name" value="UdpNAET"/>
    <property type="match status" value="1"/>
</dbReference>
<dbReference type="GO" id="GO:0071555">
    <property type="term" value="P:cell wall organization"/>
    <property type="evidence" value="ECO:0007669"/>
    <property type="project" value="UniProtKB-KW"/>
</dbReference>
<dbReference type="Proteomes" id="UP000008457">
    <property type="component" value="Chromosome"/>
</dbReference>
<dbReference type="InterPro" id="IPR036968">
    <property type="entry name" value="Enolpyruvate_Tfrase_sf"/>
</dbReference>
<dbReference type="STRING" id="697281.Mahau_1782"/>
<dbReference type="Gene3D" id="3.65.10.10">
    <property type="entry name" value="Enolpyruvate transferase domain"/>
    <property type="match status" value="2"/>
</dbReference>
<dbReference type="PANTHER" id="PTHR43783:SF1">
    <property type="entry name" value="UDP-N-ACETYLGLUCOSAMINE 1-CARBOXYVINYLTRANSFERASE"/>
    <property type="match status" value="1"/>
</dbReference>
<reference evidence="15" key="1">
    <citation type="submission" date="2010-11" db="EMBL/GenBank/DDBJ databases">
        <title>The complete genome of Mahella australiensis DSM 15567.</title>
        <authorList>
            <consortium name="US DOE Joint Genome Institute (JGI-PGF)"/>
            <person name="Lucas S."/>
            <person name="Copeland A."/>
            <person name="Lapidus A."/>
            <person name="Bruce D."/>
            <person name="Goodwin L."/>
            <person name="Pitluck S."/>
            <person name="Kyrpides N."/>
            <person name="Mavromatis K."/>
            <person name="Pagani I."/>
            <person name="Ivanova N."/>
            <person name="Teshima H."/>
            <person name="Brettin T."/>
            <person name="Detter J.C."/>
            <person name="Han C."/>
            <person name="Tapia R."/>
            <person name="Land M."/>
            <person name="Hauser L."/>
            <person name="Markowitz V."/>
            <person name="Cheng J.-F."/>
            <person name="Hugenholtz P."/>
            <person name="Woyke T."/>
            <person name="Wu D."/>
            <person name="Spring S."/>
            <person name="Pukall R."/>
            <person name="Steenblock K."/>
            <person name="Schneider S."/>
            <person name="Klenk H.-P."/>
            <person name="Eisen J.A."/>
        </authorList>
    </citation>
    <scope>NUCLEOTIDE SEQUENCE [LARGE SCALE GENOMIC DNA]</scope>
    <source>
        <strain evidence="15">DSM 15567 / CIP 107919 / 50-1 BON</strain>
    </source>
</reference>
<evidence type="ECO:0000259" key="13">
    <source>
        <dbReference type="Pfam" id="PF00275"/>
    </source>
</evidence>
<dbReference type="FunFam" id="3.65.10.10:FF:000001">
    <property type="entry name" value="UDP-N-acetylglucosamine 1-carboxyvinyltransferase"/>
    <property type="match status" value="1"/>
</dbReference>
<evidence type="ECO:0000313" key="14">
    <source>
        <dbReference type="EMBL" id="AEE96963.1"/>
    </source>
</evidence>
<reference evidence="14 15" key="2">
    <citation type="journal article" date="2011" name="Stand. Genomic Sci.">
        <title>Complete genome sequence of Mahella australiensis type strain (50-1 BON).</title>
        <authorList>
            <person name="Sikorski J."/>
            <person name="Teshima H."/>
            <person name="Nolan M."/>
            <person name="Lucas S."/>
            <person name="Hammon N."/>
            <person name="Deshpande S."/>
            <person name="Cheng J.F."/>
            <person name="Pitluck S."/>
            <person name="Liolios K."/>
            <person name="Pagani I."/>
            <person name="Ivanova N."/>
            <person name="Huntemann M."/>
            <person name="Mavromatis K."/>
            <person name="Ovchinikova G."/>
            <person name="Pati A."/>
            <person name="Tapia R."/>
            <person name="Han C."/>
            <person name="Goodwin L."/>
            <person name="Chen A."/>
            <person name="Palaniappan K."/>
            <person name="Land M."/>
            <person name="Hauser L."/>
            <person name="Ngatchou-Djao O.D."/>
            <person name="Rohde M."/>
            <person name="Pukall R."/>
            <person name="Spring S."/>
            <person name="Abt B."/>
            <person name="Goker M."/>
            <person name="Detter J.C."/>
            <person name="Woyke T."/>
            <person name="Bristow J."/>
            <person name="Markowitz V."/>
            <person name="Hugenholtz P."/>
            <person name="Eisen J.A."/>
            <person name="Kyrpides N.C."/>
            <person name="Klenk H.P."/>
            <person name="Lapidus A."/>
        </authorList>
    </citation>
    <scope>NUCLEOTIDE SEQUENCE [LARGE SCALE GENOMIC DNA]</scope>
    <source>
        <strain evidence="15">DSM 15567 / CIP 107919 / 50-1 BON</strain>
    </source>
</reference>
<dbReference type="PANTHER" id="PTHR43783">
    <property type="entry name" value="UDP-N-ACETYLGLUCOSAMINE 1-CARBOXYVINYLTRANSFERASE"/>
    <property type="match status" value="1"/>
</dbReference>
<evidence type="ECO:0000256" key="8">
    <source>
        <dbReference type="ARBA" id="ARBA00023306"/>
    </source>
</evidence>
<dbReference type="InterPro" id="IPR050068">
    <property type="entry name" value="MurA_subfamily"/>
</dbReference>
<dbReference type="HAMAP" id="MF_00111">
    <property type="entry name" value="MurA"/>
    <property type="match status" value="1"/>
</dbReference>
<evidence type="ECO:0000256" key="12">
    <source>
        <dbReference type="HAMAP-Rule" id="MF_00111"/>
    </source>
</evidence>
<dbReference type="GO" id="GO:0008760">
    <property type="term" value="F:UDP-N-acetylglucosamine 1-carboxyvinyltransferase activity"/>
    <property type="evidence" value="ECO:0007669"/>
    <property type="project" value="UniProtKB-UniRule"/>
</dbReference>
<dbReference type="UniPathway" id="UPA00219"/>
<dbReference type="OrthoDB" id="9803760at2"/>
<dbReference type="Pfam" id="PF00275">
    <property type="entry name" value="EPSP_synthase"/>
    <property type="match status" value="1"/>
</dbReference>
<keyword evidence="5 12" id="KW-0808">Transferase</keyword>
<dbReference type="NCBIfam" id="NF006873">
    <property type="entry name" value="PRK09369.1"/>
    <property type="match status" value="1"/>
</dbReference>
<dbReference type="RefSeq" id="WP_013781391.1">
    <property type="nucleotide sequence ID" value="NC_015520.1"/>
</dbReference>
<comment type="pathway">
    <text evidence="2 12">Cell wall biogenesis; peptidoglycan biosynthesis.</text>
</comment>
<proteinExistence type="inferred from homology"/>
<evidence type="ECO:0000256" key="10">
    <source>
        <dbReference type="ARBA" id="ARBA00038367"/>
    </source>
</evidence>
<keyword evidence="3 12" id="KW-0963">Cytoplasm</keyword>
<feature type="binding site" evidence="12">
    <location>
        <position position="305"/>
    </location>
    <ligand>
        <name>UDP-N-acetyl-alpha-D-glucosamine</name>
        <dbReference type="ChEBI" id="CHEBI:57705"/>
    </ligand>
</feature>
<evidence type="ECO:0000256" key="9">
    <source>
        <dbReference type="ARBA" id="ARBA00023316"/>
    </source>
</evidence>
<comment type="subcellular location">
    <subcellularLocation>
        <location evidence="1 12">Cytoplasm</location>
    </subcellularLocation>
</comment>